<accession>A0A8H7QXN1</accession>
<organism evidence="2 3">
    <name type="scientific">Mucor saturninus</name>
    <dbReference type="NCBI Taxonomy" id="64648"/>
    <lineage>
        <taxon>Eukaryota</taxon>
        <taxon>Fungi</taxon>
        <taxon>Fungi incertae sedis</taxon>
        <taxon>Mucoromycota</taxon>
        <taxon>Mucoromycotina</taxon>
        <taxon>Mucoromycetes</taxon>
        <taxon>Mucorales</taxon>
        <taxon>Mucorineae</taxon>
        <taxon>Mucoraceae</taxon>
        <taxon>Mucor</taxon>
    </lineage>
</organism>
<proteinExistence type="predicted"/>
<evidence type="ECO:0000313" key="3">
    <source>
        <dbReference type="Proteomes" id="UP000603453"/>
    </source>
</evidence>
<sequence length="133" mass="15569">MGKSFEEIQCQFRRRGLRQAKRLLRIQEEEFINDQLADTGSDQEEGEIPPTQVTRETSQTANQHVQNENTSEDPLSQNHKDEYINVNMLQDLKSRFEHNFNAMKKADKWYLSSGKCVEDELYAFGMQCMEETS</sequence>
<feature type="region of interest" description="Disordered" evidence="1">
    <location>
        <begin position="34"/>
        <end position="80"/>
    </location>
</feature>
<evidence type="ECO:0000256" key="1">
    <source>
        <dbReference type="SAM" id="MobiDB-lite"/>
    </source>
</evidence>
<evidence type="ECO:0000313" key="2">
    <source>
        <dbReference type="EMBL" id="KAG2200642.1"/>
    </source>
</evidence>
<dbReference type="EMBL" id="JAEPRD010000080">
    <property type="protein sequence ID" value="KAG2200642.1"/>
    <property type="molecule type" value="Genomic_DNA"/>
</dbReference>
<dbReference type="AlphaFoldDB" id="A0A8H7QXN1"/>
<reference evidence="2" key="1">
    <citation type="submission" date="2020-12" db="EMBL/GenBank/DDBJ databases">
        <title>Metabolic potential, ecology and presence of endohyphal bacteria is reflected in genomic diversity of Mucoromycotina.</title>
        <authorList>
            <person name="Muszewska A."/>
            <person name="Okrasinska A."/>
            <person name="Steczkiewicz K."/>
            <person name="Drgas O."/>
            <person name="Orlowska M."/>
            <person name="Perlinska-Lenart U."/>
            <person name="Aleksandrzak-Piekarczyk T."/>
            <person name="Szatraj K."/>
            <person name="Zielenkiewicz U."/>
            <person name="Pilsyk S."/>
            <person name="Malc E."/>
            <person name="Mieczkowski P."/>
            <person name="Kruszewska J.S."/>
            <person name="Biernat P."/>
            <person name="Pawlowska J."/>
        </authorList>
    </citation>
    <scope>NUCLEOTIDE SEQUENCE</scope>
    <source>
        <strain evidence="2">WA0000017839</strain>
    </source>
</reference>
<dbReference type="Proteomes" id="UP000603453">
    <property type="component" value="Unassembled WGS sequence"/>
</dbReference>
<dbReference type="OrthoDB" id="5340906at2759"/>
<comment type="caution">
    <text evidence="2">The sequence shown here is derived from an EMBL/GenBank/DDBJ whole genome shotgun (WGS) entry which is preliminary data.</text>
</comment>
<keyword evidence="3" id="KW-1185">Reference proteome</keyword>
<gene>
    <name evidence="2" type="ORF">INT47_005798</name>
</gene>
<name>A0A8H7QXN1_9FUNG</name>
<protein>
    <submittedName>
        <fullName evidence="2">Uncharacterized protein</fullName>
    </submittedName>
</protein>
<feature type="compositionally biased region" description="Polar residues" evidence="1">
    <location>
        <begin position="51"/>
        <end position="77"/>
    </location>
</feature>